<proteinExistence type="predicted"/>
<dbReference type="InterPro" id="IPR052718">
    <property type="entry name" value="NmrA-type_oxidoreductase"/>
</dbReference>
<dbReference type="InterPro" id="IPR036291">
    <property type="entry name" value="NAD(P)-bd_dom_sf"/>
</dbReference>
<dbReference type="SUPFAM" id="SSF51735">
    <property type="entry name" value="NAD(P)-binding Rossmann-fold domains"/>
    <property type="match status" value="1"/>
</dbReference>
<sequence length="278" mass="28819">MIEIAVTGVTGHLGGAVARRLCAAGHPLRLIARSPSRAPALPRSTVAAASYGDHDAVARALRGTEVALMVSAAESADRLDEHRTFIDAAVTAGVRHLVYISFFGAAADAEFTLARDHHATEEHLRTSGLTWTALRDNLYADFLLTLAGPDGVIRGPAADGRVSAVARADVADCAAAVLRSPAGHAHRTYHLTGPEAVGLADVAALLTAHTGRPVGYHAESLAEARASRAHYAAPAWQLDAWISTYTAIASGALAPVTADVPLLSGHPATPIRALLPTP</sequence>
<dbReference type="PANTHER" id="PTHR47129:SF1">
    <property type="entry name" value="NMRA-LIKE DOMAIN-CONTAINING PROTEIN"/>
    <property type="match status" value="1"/>
</dbReference>
<feature type="domain" description="NAD(P)-binding" evidence="1">
    <location>
        <begin position="8"/>
        <end position="181"/>
    </location>
</feature>
<dbReference type="AlphaFoldDB" id="A0AAE3W5E5"/>
<dbReference type="Gene3D" id="3.90.25.10">
    <property type="entry name" value="UDP-galactose 4-epimerase, domain 1"/>
    <property type="match status" value="1"/>
</dbReference>
<accession>A0AAE3W5E5</accession>
<comment type="caution">
    <text evidence="2">The sequence shown here is derived from an EMBL/GenBank/DDBJ whole genome shotgun (WGS) entry which is preliminary data.</text>
</comment>
<protein>
    <submittedName>
        <fullName evidence="2">Uncharacterized protein YbjT (DUF2867 family)</fullName>
    </submittedName>
</protein>
<dbReference type="RefSeq" id="WP_307245434.1">
    <property type="nucleotide sequence ID" value="NZ_JAUSUZ010000001.1"/>
</dbReference>
<name>A0AAE3W5E5_9ACTN</name>
<gene>
    <name evidence="2" type="ORF">J2S42_006545</name>
</gene>
<evidence type="ECO:0000313" key="2">
    <source>
        <dbReference type="EMBL" id="MDQ0369876.1"/>
    </source>
</evidence>
<keyword evidence="3" id="KW-1185">Reference proteome</keyword>
<dbReference type="PANTHER" id="PTHR47129">
    <property type="entry name" value="QUINONE OXIDOREDUCTASE 2"/>
    <property type="match status" value="1"/>
</dbReference>
<evidence type="ECO:0000313" key="3">
    <source>
        <dbReference type="Proteomes" id="UP001240236"/>
    </source>
</evidence>
<dbReference type="CDD" id="cd05269">
    <property type="entry name" value="TMR_SDR_a"/>
    <property type="match status" value="1"/>
</dbReference>
<dbReference type="Pfam" id="PF13460">
    <property type="entry name" value="NAD_binding_10"/>
    <property type="match status" value="1"/>
</dbReference>
<dbReference type="EMBL" id="JAUSUZ010000001">
    <property type="protein sequence ID" value="MDQ0369876.1"/>
    <property type="molecule type" value="Genomic_DNA"/>
</dbReference>
<dbReference type="InterPro" id="IPR016040">
    <property type="entry name" value="NAD(P)-bd_dom"/>
</dbReference>
<organism evidence="2 3">
    <name type="scientific">Catenuloplanes indicus</name>
    <dbReference type="NCBI Taxonomy" id="137267"/>
    <lineage>
        <taxon>Bacteria</taxon>
        <taxon>Bacillati</taxon>
        <taxon>Actinomycetota</taxon>
        <taxon>Actinomycetes</taxon>
        <taxon>Micromonosporales</taxon>
        <taxon>Micromonosporaceae</taxon>
        <taxon>Catenuloplanes</taxon>
    </lineage>
</organism>
<reference evidence="2 3" key="1">
    <citation type="submission" date="2023-07" db="EMBL/GenBank/DDBJ databases">
        <title>Sequencing the genomes of 1000 actinobacteria strains.</title>
        <authorList>
            <person name="Klenk H.-P."/>
        </authorList>
    </citation>
    <scope>NUCLEOTIDE SEQUENCE [LARGE SCALE GENOMIC DNA]</scope>
    <source>
        <strain evidence="2 3">DSM 44709</strain>
    </source>
</reference>
<dbReference type="Gene3D" id="3.40.50.720">
    <property type="entry name" value="NAD(P)-binding Rossmann-like Domain"/>
    <property type="match status" value="1"/>
</dbReference>
<dbReference type="Proteomes" id="UP001240236">
    <property type="component" value="Unassembled WGS sequence"/>
</dbReference>
<evidence type="ECO:0000259" key="1">
    <source>
        <dbReference type="Pfam" id="PF13460"/>
    </source>
</evidence>